<dbReference type="GO" id="GO:0017154">
    <property type="term" value="F:semaphorin receptor activity"/>
    <property type="evidence" value="ECO:0007669"/>
    <property type="project" value="InterPro"/>
</dbReference>
<dbReference type="Gene3D" id="2.60.40.10">
    <property type="entry name" value="Immunoglobulins"/>
    <property type="match status" value="2"/>
</dbReference>
<feature type="domain" description="IPT/TIG" evidence="1">
    <location>
        <begin position="42"/>
        <end position="126"/>
    </location>
</feature>
<feature type="non-terminal residue" evidence="2">
    <location>
        <position position="152"/>
    </location>
</feature>
<dbReference type="PANTHER" id="PTHR22625">
    <property type="entry name" value="PLEXIN"/>
    <property type="match status" value="1"/>
</dbReference>
<protein>
    <recommendedName>
        <fullName evidence="1">IPT/TIG domain-containing protein</fullName>
    </recommendedName>
</protein>
<evidence type="ECO:0000313" key="4">
    <source>
        <dbReference type="Proteomes" id="UP001249076"/>
    </source>
</evidence>
<dbReference type="Proteomes" id="UP001253458">
    <property type="component" value="Unassembled WGS sequence"/>
</dbReference>
<reference evidence="2 4" key="1">
    <citation type="submission" date="2023-07" db="EMBL/GenBank/DDBJ databases">
        <title>Sorghum-associated microbial communities from plants grown in Nebraska, USA.</title>
        <authorList>
            <person name="Schachtman D."/>
        </authorList>
    </citation>
    <scope>NUCLEOTIDE SEQUENCE</scope>
    <source>
        <strain evidence="3 4">BE105</strain>
        <strain evidence="2">BE69</strain>
    </source>
</reference>
<dbReference type="EMBL" id="JAVDTS010000008">
    <property type="protein sequence ID" value="MDR6839501.1"/>
    <property type="molecule type" value="Genomic_DNA"/>
</dbReference>
<dbReference type="InterPro" id="IPR031148">
    <property type="entry name" value="Plexin"/>
</dbReference>
<evidence type="ECO:0000259" key="1">
    <source>
        <dbReference type="SMART" id="SM00429"/>
    </source>
</evidence>
<dbReference type="AlphaFoldDB" id="A0AAJ2F3P8"/>
<evidence type="ECO:0000313" key="5">
    <source>
        <dbReference type="Proteomes" id="UP001253458"/>
    </source>
</evidence>
<evidence type="ECO:0000313" key="2">
    <source>
        <dbReference type="EMBL" id="MDR6769124.1"/>
    </source>
</evidence>
<dbReference type="Pfam" id="PF01833">
    <property type="entry name" value="TIG"/>
    <property type="match status" value="1"/>
</dbReference>
<sequence length="152" mass="14275">MNSATQITATAPAGTGTVDVRVTTPIGTSATSAADQYTYVAAPTVTSISPTAGPTGGGTSVVITGTNFTGATAVSFGATAATGFTVNSATQITATAPAGSAGTVDVRVTTTGGTSATSAADQYTYVAAPTVTSISPTAGPTGGGTSVVITGT</sequence>
<dbReference type="EMBL" id="JAVDTL010000008">
    <property type="protein sequence ID" value="MDR6769124.1"/>
    <property type="molecule type" value="Genomic_DNA"/>
</dbReference>
<dbReference type="Proteomes" id="UP001249076">
    <property type="component" value="Unassembled WGS sequence"/>
</dbReference>
<name>A0AAJ2F3P8_ACIDE</name>
<dbReference type="InterPro" id="IPR014756">
    <property type="entry name" value="Ig_E-set"/>
</dbReference>
<dbReference type="SUPFAM" id="SSF81296">
    <property type="entry name" value="E set domains"/>
    <property type="match status" value="1"/>
</dbReference>
<dbReference type="PANTHER" id="PTHR22625:SF70">
    <property type="entry name" value="PLEXIN A, ISOFORM A"/>
    <property type="match status" value="1"/>
</dbReference>
<comment type="caution">
    <text evidence="2">The sequence shown here is derived from an EMBL/GenBank/DDBJ whole genome shotgun (WGS) entry which is preliminary data.</text>
</comment>
<accession>A0AAJ2F3P8</accession>
<dbReference type="CDD" id="cd00102">
    <property type="entry name" value="IPT"/>
    <property type="match status" value="1"/>
</dbReference>
<organism evidence="2 5">
    <name type="scientific">Acidovorax delafieldii</name>
    <name type="common">Pseudomonas delafieldii</name>
    <dbReference type="NCBI Taxonomy" id="47920"/>
    <lineage>
        <taxon>Bacteria</taxon>
        <taxon>Pseudomonadati</taxon>
        <taxon>Pseudomonadota</taxon>
        <taxon>Betaproteobacteria</taxon>
        <taxon>Burkholderiales</taxon>
        <taxon>Comamonadaceae</taxon>
        <taxon>Acidovorax</taxon>
    </lineage>
</organism>
<dbReference type="SMART" id="SM00429">
    <property type="entry name" value="IPT"/>
    <property type="match status" value="1"/>
</dbReference>
<gene>
    <name evidence="2" type="ORF">J2W88_004432</name>
    <name evidence="3" type="ORF">J2W93_004369</name>
</gene>
<dbReference type="InterPro" id="IPR002909">
    <property type="entry name" value="IPT_dom"/>
</dbReference>
<evidence type="ECO:0000313" key="3">
    <source>
        <dbReference type="EMBL" id="MDR6839501.1"/>
    </source>
</evidence>
<dbReference type="InterPro" id="IPR013783">
    <property type="entry name" value="Ig-like_fold"/>
</dbReference>
<keyword evidence="4" id="KW-1185">Reference proteome</keyword>
<proteinExistence type="predicted"/>